<reference evidence="1" key="1">
    <citation type="journal article" date="2014" name="Int. J. Syst. Evol. Microbiol.">
        <title>Complete genome sequence of Corynebacterium casei LMG S-19264T (=DSM 44701T), isolated from a smear-ripened cheese.</title>
        <authorList>
            <consortium name="US DOE Joint Genome Institute (JGI-PGF)"/>
            <person name="Walter F."/>
            <person name="Albersmeier A."/>
            <person name="Kalinowski J."/>
            <person name="Ruckert C."/>
        </authorList>
    </citation>
    <scope>NUCLEOTIDE SEQUENCE</scope>
    <source>
        <strain evidence="1">JCM 10088</strain>
    </source>
</reference>
<name>A0A830GVD7_9CREN</name>
<reference evidence="1" key="2">
    <citation type="submission" date="2020-09" db="EMBL/GenBank/DDBJ databases">
        <authorList>
            <person name="Sun Q."/>
            <person name="Ohkuma M."/>
        </authorList>
    </citation>
    <scope>NUCLEOTIDE SEQUENCE</scope>
    <source>
        <strain evidence="1">JCM 10088</strain>
    </source>
</reference>
<proteinExistence type="predicted"/>
<dbReference type="EMBL" id="BMNL01000002">
    <property type="protein sequence ID" value="GGP21023.1"/>
    <property type="molecule type" value="Genomic_DNA"/>
</dbReference>
<dbReference type="Gene3D" id="1.20.58.1030">
    <property type="match status" value="1"/>
</dbReference>
<organism evidence="1 2">
    <name type="scientific">Thermocladium modestius</name>
    <dbReference type="NCBI Taxonomy" id="62609"/>
    <lineage>
        <taxon>Archaea</taxon>
        <taxon>Thermoproteota</taxon>
        <taxon>Thermoprotei</taxon>
        <taxon>Thermoproteales</taxon>
        <taxon>Thermoproteaceae</taxon>
        <taxon>Thermocladium</taxon>
    </lineage>
</organism>
<dbReference type="RefSeq" id="WP_188596446.1">
    <property type="nucleotide sequence ID" value="NZ_BMNL01000002.1"/>
</dbReference>
<evidence type="ECO:0000313" key="1">
    <source>
        <dbReference type="EMBL" id="GGP21023.1"/>
    </source>
</evidence>
<protein>
    <submittedName>
        <fullName evidence="1">Uncharacterized protein</fullName>
    </submittedName>
</protein>
<gene>
    <name evidence="1" type="ORF">GCM10007981_11460</name>
</gene>
<sequence>MDLRELNELVRAEMGRTGLAKLPFRSYRELAASIGSSLSVGGALENALAGAYSRDARSAITALIRVRMDKILAAVRGGKVPRNLLAEERRLVNALSYLEPLMPRSDYNGRVRIVSFGVQFLRIRTSNGNQIGPFRPGDLAVIPMEDAEDLMERKIVSVLFRKEKSFKGRTWTE</sequence>
<dbReference type="Proteomes" id="UP000610960">
    <property type="component" value="Unassembled WGS sequence"/>
</dbReference>
<keyword evidence="2" id="KW-1185">Reference proteome</keyword>
<comment type="caution">
    <text evidence="1">The sequence shown here is derived from an EMBL/GenBank/DDBJ whole genome shotgun (WGS) entry which is preliminary data.</text>
</comment>
<evidence type="ECO:0000313" key="2">
    <source>
        <dbReference type="Proteomes" id="UP000610960"/>
    </source>
</evidence>
<accession>A0A830GVD7</accession>
<dbReference type="AlphaFoldDB" id="A0A830GVD7"/>
<dbReference type="OrthoDB" id="86040at2157"/>
<dbReference type="Gene3D" id="3.40.5.50">
    <property type="match status" value="1"/>
</dbReference>